<keyword evidence="1" id="KW-0029">Amino-acid transport</keyword>
<reference evidence="3 4" key="1">
    <citation type="submission" date="2024-08" db="EMBL/GenBank/DDBJ databases">
        <authorList>
            <person name="Feng Z."/>
            <person name="Ronholm J."/>
        </authorList>
    </citation>
    <scope>NUCLEOTIDE SEQUENCE [LARGE SCALE GENOMIC DNA]</scope>
    <source>
        <strain evidence="3 4">4-AB0-8</strain>
    </source>
</reference>
<accession>A0ABV4ID74</accession>
<keyword evidence="1" id="KW-0472">Membrane</keyword>
<keyword evidence="1" id="KW-0813">Transport</keyword>
<dbReference type="PANTHER" id="PTHR36178">
    <property type="entry name" value="SLR0625 PROTEIN"/>
    <property type="match status" value="1"/>
</dbReference>
<comment type="function">
    <text evidence="1">Catalyzes the sodium-dependent transport of glutamate.</text>
</comment>
<dbReference type="HAMAP" id="MF_02062">
    <property type="entry name" value="GltS"/>
    <property type="match status" value="1"/>
</dbReference>
<keyword evidence="1" id="KW-0769">Symport</keyword>
<feature type="transmembrane region" description="Helical" evidence="1">
    <location>
        <begin position="15"/>
        <end position="32"/>
    </location>
</feature>
<keyword evidence="4" id="KW-1185">Reference proteome</keyword>
<keyword evidence="1" id="KW-0997">Cell inner membrane</keyword>
<evidence type="ECO:0000256" key="1">
    <source>
        <dbReference type="HAMAP-Rule" id="MF_02062"/>
    </source>
</evidence>
<keyword evidence="1" id="KW-0406">Ion transport</keyword>
<feature type="transmembrane region" description="Helical" evidence="1">
    <location>
        <begin position="52"/>
        <end position="71"/>
    </location>
</feature>
<dbReference type="EMBL" id="JBGJLR010000010">
    <property type="protein sequence ID" value="MEZ2739805.1"/>
    <property type="molecule type" value="Genomic_DNA"/>
</dbReference>
<feature type="transmembrane region" description="Helical" evidence="1">
    <location>
        <begin position="256"/>
        <end position="278"/>
    </location>
</feature>
<dbReference type="NCBIfam" id="TIGR00210">
    <property type="entry name" value="gltS"/>
    <property type="match status" value="1"/>
</dbReference>
<gene>
    <name evidence="1 3" type="primary">gltS</name>
    <name evidence="3" type="ORF">ACBP88_10170</name>
</gene>
<dbReference type="InterPro" id="IPR004445">
    <property type="entry name" value="GltS"/>
</dbReference>
<feature type="transmembrane region" description="Helical" evidence="1">
    <location>
        <begin position="326"/>
        <end position="347"/>
    </location>
</feature>
<evidence type="ECO:0000313" key="4">
    <source>
        <dbReference type="Proteomes" id="UP001567350"/>
    </source>
</evidence>
<feature type="transmembrane region" description="Helical" evidence="1">
    <location>
        <begin position="299"/>
        <end position="320"/>
    </location>
</feature>
<keyword evidence="1" id="KW-0739">Sodium transport</keyword>
<keyword evidence="1" id="KW-1003">Cell membrane</keyword>
<keyword evidence="1" id="KW-1133">Transmembrane helix</keyword>
<sequence length="416" mass="44643">MLEPLTPAVTLPDTLHIPAFQSFTLAILLFFAGQKVAQHWGVVRRYSIPEPVVGGFLCACVVGLAYMTLGTQITFDLEVRDTLLLYFFAAIGLRSDLMTLKEGGKPLLVLLALATVFIVLQNMLGMGVAELFGLDARAGLMTGSIALTGGVGTTLAWGPIFVEQLGIANAVELGMASNMVGMIAACTIGGPIASYLLRRYALHGSDARPLDVGVPNQQLTVTLDYYGVLRAWLWLNMALMLGGVITPLFHQAGLQLPMFVGCLLGGIILRNTLGQWMLSRKRRKLGQFHWTSMRQGLSMISDICLGMFLTMALMGLQLWALQGVMGFVLTVLALQIGMTVLFARFVVFRSMGKDYEAAVITAGFGGIALGSTATAVANMTAVARSHGAAHRAFIVVPLVCGFFVDIVNALIIQLLI</sequence>
<comment type="caution">
    <text evidence="3">The sequence shown here is derived from an EMBL/GenBank/DDBJ whole genome shotgun (WGS) entry which is preliminary data.</text>
</comment>
<comment type="subcellular location">
    <subcellularLocation>
        <location evidence="1">Cell inner membrane</location>
        <topology evidence="1">Multi-pass membrane protein</topology>
    </subcellularLocation>
</comment>
<keyword evidence="1" id="KW-0915">Sodium</keyword>
<name>A0ABV4ID74_9BURK</name>
<feature type="transmembrane region" description="Helical" evidence="1">
    <location>
        <begin position="107"/>
        <end position="124"/>
    </location>
</feature>
<dbReference type="Pfam" id="PF03616">
    <property type="entry name" value="Glt_symporter"/>
    <property type="match status" value="1"/>
</dbReference>
<feature type="transmembrane region" description="Helical" evidence="1">
    <location>
        <begin position="359"/>
        <end position="380"/>
    </location>
</feature>
<evidence type="ECO:0000313" key="3">
    <source>
        <dbReference type="EMBL" id="MEZ2739805.1"/>
    </source>
</evidence>
<feature type="transmembrane region" description="Helical" evidence="1">
    <location>
        <begin position="179"/>
        <end position="197"/>
    </location>
</feature>
<dbReference type="RefSeq" id="WP_370892355.1">
    <property type="nucleotide sequence ID" value="NZ_JBGJLT010000009.1"/>
</dbReference>
<proteinExistence type="inferred from homology"/>
<protein>
    <recommendedName>
        <fullName evidence="1 2">Sodium/glutamate symporter</fullName>
    </recommendedName>
</protein>
<feature type="transmembrane region" description="Helical" evidence="1">
    <location>
        <begin position="231"/>
        <end position="250"/>
    </location>
</feature>
<evidence type="ECO:0000256" key="2">
    <source>
        <dbReference type="NCBIfam" id="TIGR00210"/>
    </source>
</evidence>
<organism evidence="3 4">
    <name type="scientific">Comamonas jiangduensis</name>
    <dbReference type="NCBI Taxonomy" id="1194168"/>
    <lineage>
        <taxon>Bacteria</taxon>
        <taxon>Pseudomonadati</taxon>
        <taxon>Pseudomonadota</taxon>
        <taxon>Betaproteobacteria</taxon>
        <taxon>Burkholderiales</taxon>
        <taxon>Comamonadaceae</taxon>
        <taxon>Comamonas</taxon>
    </lineage>
</organism>
<keyword evidence="1" id="KW-0812">Transmembrane</keyword>
<dbReference type="Proteomes" id="UP001567350">
    <property type="component" value="Unassembled WGS sequence"/>
</dbReference>
<comment type="similarity">
    <text evidence="1">Belongs to the glutamate:Na(+) symporter (ESS) (TC 2.A.27) family.</text>
</comment>
<dbReference type="PANTHER" id="PTHR36178:SF1">
    <property type="entry name" value="SODIUM_GLUTAMATE SYMPORTER"/>
    <property type="match status" value="1"/>
</dbReference>
<feature type="transmembrane region" description="Helical" evidence="1">
    <location>
        <begin position="392"/>
        <end position="415"/>
    </location>
</feature>